<feature type="non-terminal residue" evidence="2">
    <location>
        <position position="1"/>
    </location>
</feature>
<feature type="compositionally biased region" description="Basic residues" evidence="1">
    <location>
        <begin position="120"/>
        <end position="129"/>
    </location>
</feature>
<dbReference type="Proteomes" id="UP000605970">
    <property type="component" value="Unassembled WGS sequence"/>
</dbReference>
<organism evidence="2 3">
    <name type="scientific">Meloidogyne graminicola</name>
    <dbReference type="NCBI Taxonomy" id="189291"/>
    <lineage>
        <taxon>Eukaryota</taxon>
        <taxon>Metazoa</taxon>
        <taxon>Ecdysozoa</taxon>
        <taxon>Nematoda</taxon>
        <taxon>Chromadorea</taxon>
        <taxon>Rhabditida</taxon>
        <taxon>Tylenchina</taxon>
        <taxon>Tylenchomorpha</taxon>
        <taxon>Tylenchoidea</taxon>
        <taxon>Meloidogynidae</taxon>
        <taxon>Meloidogyninae</taxon>
        <taxon>Meloidogyne</taxon>
    </lineage>
</organism>
<protein>
    <submittedName>
        <fullName evidence="2">Uncharacterized protein</fullName>
    </submittedName>
</protein>
<accession>A0A8S9ZUN0</accession>
<name>A0A8S9ZUN0_9BILA</name>
<feature type="region of interest" description="Disordered" evidence="1">
    <location>
        <begin position="52"/>
        <end position="78"/>
    </location>
</feature>
<proteinExistence type="predicted"/>
<gene>
    <name evidence="2" type="ORF">Mgra_00003156</name>
</gene>
<sequence length="146" mass="17276">CKKCRYSCNDERNQLEHQKREHPDFPLEERCYCISLAFDVLLETLKNCFSINDNQNNDEQQNTSINNNNSSDNSLFLHPGTILKLKKINKNEDEKEIENKNKKNIKRKNEEKKNENECLKKKKRQKKKSGITTTTLSEEEISDQKK</sequence>
<dbReference type="AlphaFoldDB" id="A0A8S9ZUN0"/>
<evidence type="ECO:0000313" key="2">
    <source>
        <dbReference type="EMBL" id="KAF7637412.1"/>
    </source>
</evidence>
<feature type="compositionally biased region" description="Basic and acidic residues" evidence="1">
    <location>
        <begin position="92"/>
        <end position="119"/>
    </location>
</feature>
<keyword evidence="3" id="KW-1185">Reference proteome</keyword>
<comment type="caution">
    <text evidence="2">The sequence shown here is derived from an EMBL/GenBank/DDBJ whole genome shotgun (WGS) entry which is preliminary data.</text>
</comment>
<evidence type="ECO:0000256" key="1">
    <source>
        <dbReference type="SAM" id="MobiDB-lite"/>
    </source>
</evidence>
<dbReference type="EMBL" id="JABEBT010000020">
    <property type="protein sequence ID" value="KAF7637412.1"/>
    <property type="molecule type" value="Genomic_DNA"/>
</dbReference>
<feature type="compositionally biased region" description="Low complexity" evidence="1">
    <location>
        <begin position="52"/>
        <end position="74"/>
    </location>
</feature>
<reference evidence="2" key="1">
    <citation type="journal article" date="2020" name="Ecol. Evol.">
        <title>Genome structure and content of the rice root-knot nematode (Meloidogyne graminicola).</title>
        <authorList>
            <person name="Phan N.T."/>
            <person name="Danchin E.G.J."/>
            <person name="Klopp C."/>
            <person name="Perfus-Barbeoch L."/>
            <person name="Kozlowski D.K."/>
            <person name="Koutsovoulos G.D."/>
            <person name="Lopez-Roques C."/>
            <person name="Bouchez O."/>
            <person name="Zahm M."/>
            <person name="Besnard G."/>
            <person name="Bellafiore S."/>
        </authorList>
    </citation>
    <scope>NUCLEOTIDE SEQUENCE</scope>
    <source>
        <strain evidence="2">VN-18</strain>
    </source>
</reference>
<feature type="region of interest" description="Disordered" evidence="1">
    <location>
        <begin position="92"/>
        <end position="146"/>
    </location>
</feature>
<feature type="compositionally biased region" description="Acidic residues" evidence="1">
    <location>
        <begin position="137"/>
        <end position="146"/>
    </location>
</feature>
<evidence type="ECO:0000313" key="3">
    <source>
        <dbReference type="Proteomes" id="UP000605970"/>
    </source>
</evidence>